<keyword evidence="3" id="KW-0808">Transferase</keyword>
<dbReference type="Pfam" id="PF13439">
    <property type="entry name" value="Glyco_transf_4"/>
    <property type="match status" value="1"/>
</dbReference>
<dbReference type="GO" id="GO:0016757">
    <property type="term" value="F:glycosyltransferase activity"/>
    <property type="evidence" value="ECO:0007669"/>
    <property type="project" value="UniProtKB-KW"/>
</dbReference>
<dbReference type="InterPro" id="IPR028098">
    <property type="entry name" value="Glyco_trans_4-like_N"/>
</dbReference>
<sequence>MKIIILGPAHPYRGGIADTNEALCRALNKNGHQTSIVTFRLQYPSFLFPGKTQYSKEKVPKDLDIRRLINSANPFNWIKVAKSINSEQPDVVIVRYWIPLMAPCFGTIARSLNKDIIKIALTDNVLPHEKRFGDRAFTKYFLRPFDAFVTLSTTVRDELKQFTNKPILYSPHPINEQLGAKIDKPSARKKLGLNITANYVLFFGLIRKYKGLDMLLEAFGNMALKKNDIHLLVVGEFYDDQQRYRKLVNEFEIEDRVMFIDEFVPFETIAYYFSAVDLVAQTYHTASQSGVTPIAYHFERPMLVTNVGGLAETIPDGKVGYVVDRNPAAISEAIIDFFENDRVDDFTMYLKEEKRKYSWHRFVASLIEFTHTLRA</sequence>
<protein>
    <submittedName>
        <fullName evidence="3">Glycosyltransferase</fullName>
        <ecNumber evidence="3">2.4.-.-</ecNumber>
    </submittedName>
</protein>
<accession>A0ABW3CUK6</accession>
<dbReference type="InterPro" id="IPR001296">
    <property type="entry name" value="Glyco_trans_1"/>
</dbReference>
<keyword evidence="4" id="KW-1185">Reference proteome</keyword>
<dbReference type="PANTHER" id="PTHR12526:SF634">
    <property type="entry name" value="BLL3361 PROTEIN"/>
    <property type="match status" value="1"/>
</dbReference>
<evidence type="ECO:0000259" key="2">
    <source>
        <dbReference type="Pfam" id="PF13439"/>
    </source>
</evidence>
<dbReference type="RefSeq" id="WP_386404487.1">
    <property type="nucleotide sequence ID" value="NZ_JBHTJH010000004.1"/>
</dbReference>
<dbReference type="Pfam" id="PF00534">
    <property type="entry name" value="Glycos_transf_1"/>
    <property type="match status" value="1"/>
</dbReference>
<organism evidence="3 4">
    <name type="scientific">Sungkyunkwania multivorans</name>
    <dbReference type="NCBI Taxonomy" id="1173618"/>
    <lineage>
        <taxon>Bacteria</taxon>
        <taxon>Pseudomonadati</taxon>
        <taxon>Bacteroidota</taxon>
        <taxon>Flavobacteriia</taxon>
        <taxon>Flavobacteriales</taxon>
        <taxon>Flavobacteriaceae</taxon>
        <taxon>Sungkyunkwania</taxon>
    </lineage>
</organism>
<gene>
    <name evidence="3" type="ORF">ACFQ1M_04470</name>
</gene>
<dbReference type="EMBL" id="JBHTJH010000004">
    <property type="protein sequence ID" value="MFD0861449.1"/>
    <property type="molecule type" value="Genomic_DNA"/>
</dbReference>
<keyword evidence="3" id="KW-0328">Glycosyltransferase</keyword>
<reference evidence="4" key="1">
    <citation type="journal article" date="2019" name="Int. J. Syst. Evol. Microbiol.">
        <title>The Global Catalogue of Microorganisms (GCM) 10K type strain sequencing project: providing services to taxonomists for standard genome sequencing and annotation.</title>
        <authorList>
            <consortium name="The Broad Institute Genomics Platform"/>
            <consortium name="The Broad Institute Genome Sequencing Center for Infectious Disease"/>
            <person name="Wu L."/>
            <person name="Ma J."/>
        </authorList>
    </citation>
    <scope>NUCLEOTIDE SEQUENCE [LARGE SCALE GENOMIC DNA]</scope>
    <source>
        <strain evidence="4">CCUG 62952</strain>
    </source>
</reference>
<name>A0ABW3CUK6_9FLAO</name>
<evidence type="ECO:0000313" key="4">
    <source>
        <dbReference type="Proteomes" id="UP001596978"/>
    </source>
</evidence>
<dbReference type="PANTHER" id="PTHR12526">
    <property type="entry name" value="GLYCOSYLTRANSFERASE"/>
    <property type="match status" value="1"/>
</dbReference>
<evidence type="ECO:0000313" key="3">
    <source>
        <dbReference type="EMBL" id="MFD0861449.1"/>
    </source>
</evidence>
<comment type="caution">
    <text evidence="3">The sequence shown here is derived from an EMBL/GenBank/DDBJ whole genome shotgun (WGS) entry which is preliminary data.</text>
</comment>
<evidence type="ECO:0000259" key="1">
    <source>
        <dbReference type="Pfam" id="PF00534"/>
    </source>
</evidence>
<dbReference type="EC" id="2.4.-.-" evidence="3"/>
<feature type="domain" description="Glycosyltransferase subfamily 4-like N-terminal" evidence="2">
    <location>
        <begin position="14"/>
        <end position="173"/>
    </location>
</feature>
<feature type="domain" description="Glycosyl transferase family 1" evidence="1">
    <location>
        <begin position="184"/>
        <end position="353"/>
    </location>
</feature>
<dbReference type="Proteomes" id="UP001596978">
    <property type="component" value="Unassembled WGS sequence"/>
</dbReference>
<dbReference type="Gene3D" id="3.40.50.2000">
    <property type="entry name" value="Glycogen Phosphorylase B"/>
    <property type="match status" value="2"/>
</dbReference>
<dbReference type="SUPFAM" id="SSF53756">
    <property type="entry name" value="UDP-Glycosyltransferase/glycogen phosphorylase"/>
    <property type="match status" value="1"/>
</dbReference>
<proteinExistence type="predicted"/>